<feature type="compositionally biased region" description="Acidic residues" evidence="1">
    <location>
        <begin position="279"/>
        <end position="291"/>
    </location>
</feature>
<accession>A0AA88XWD1</accession>
<feature type="compositionally biased region" description="Basic and acidic residues" evidence="1">
    <location>
        <begin position="265"/>
        <end position="278"/>
    </location>
</feature>
<dbReference type="EMBL" id="VSWD01000010">
    <property type="protein sequence ID" value="KAK3089610.1"/>
    <property type="molecule type" value="Genomic_DNA"/>
</dbReference>
<gene>
    <name evidence="2" type="ORF">FSP39_005016</name>
</gene>
<name>A0AA88XWD1_PINIB</name>
<reference evidence="2" key="1">
    <citation type="submission" date="2019-08" db="EMBL/GenBank/DDBJ databases">
        <title>The improved chromosome-level genome for the pearl oyster Pinctada fucata martensii using PacBio sequencing and Hi-C.</title>
        <authorList>
            <person name="Zheng Z."/>
        </authorList>
    </citation>
    <scope>NUCLEOTIDE SEQUENCE</scope>
    <source>
        <strain evidence="2">ZZ-2019</strain>
        <tissue evidence="2">Adductor muscle</tissue>
    </source>
</reference>
<evidence type="ECO:0000313" key="2">
    <source>
        <dbReference type="EMBL" id="KAK3089610.1"/>
    </source>
</evidence>
<feature type="compositionally biased region" description="Basic and acidic residues" evidence="1">
    <location>
        <begin position="495"/>
        <end position="514"/>
    </location>
</feature>
<feature type="compositionally biased region" description="Pro residues" evidence="1">
    <location>
        <begin position="327"/>
        <end position="436"/>
    </location>
</feature>
<evidence type="ECO:0008006" key="4">
    <source>
        <dbReference type="Google" id="ProtNLM"/>
    </source>
</evidence>
<protein>
    <recommendedName>
        <fullName evidence="4">WW domain-binding protein 11</fullName>
    </recommendedName>
</protein>
<organism evidence="2 3">
    <name type="scientific">Pinctada imbricata</name>
    <name type="common">Atlantic pearl-oyster</name>
    <name type="synonym">Pinctada martensii</name>
    <dbReference type="NCBI Taxonomy" id="66713"/>
    <lineage>
        <taxon>Eukaryota</taxon>
        <taxon>Metazoa</taxon>
        <taxon>Spiralia</taxon>
        <taxon>Lophotrochozoa</taxon>
        <taxon>Mollusca</taxon>
        <taxon>Bivalvia</taxon>
        <taxon>Autobranchia</taxon>
        <taxon>Pteriomorphia</taxon>
        <taxon>Pterioida</taxon>
        <taxon>Pterioidea</taxon>
        <taxon>Pteriidae</taxon>
        <taxon>Pinctada</taxon>
    </lineage>
</organism>
<evidence type="ECO:0000256" key="1">
    <source>
        <dbReference type="SAM" id="MobiDB-lite"/>
    </source>
</evidence>
<dbReference type="AlphaFoldDB" id="A0AA88XWD1"/>
<dbReference type="PANTHER" id="PTHR13361">
    <property type="entry name" value="WW DOMAIN-BINDING PROTEIN 11"/>
    <property type="match status" value="1"/>
</dbReference>
<dbReference type="GO" id="GO:0005681">
    <property type="term" value="C:spliceosomal complex"/>
    <property type="evidence" value="ECO:0007669"/>
    <property type="project" value="TreeGrafter"/>
</dbReference>
<feature type="region of interest" description="Disordered" evidence="1">
    <location>
        <begin position="156"/>
        <end position="475"/>
    </location>
</feature>
<comment type="caution">
    <text evidence="2">The sequence shown here is derived from an EMBL/GenBank/DDBJ whole genome shotgun (WGS) entry which is preliminary data.</text>
</comment>
<keyword evidence="3" id="KW-1185">Reference proteome</keyword>
<dbReference type="PANTHER" id="PTHR13361:SF1">
    <property type="entry name" value="WW DOMAIN-BINDING PROTEIN 11"/>
    <property type="match status" value="1"/>
</dbReference>
<evidence type="ECO:0000313" key="3">
    <source>
        <dbReference type="Proteomes" id="UP001186944"/>
    </source>
</evidence>
<sequence>MMVRTAVLKGKDPQKILQEMEIIDQMEFNPVEAPKLNEKVLKDKRKKLKETFQRVIKLYEKENPDFAKELMRQENENNNKRMKLQIYYEQVKNAERVQLDQIPLPDLPQQETITSLIPLPSDIPLPHQLGKQPHSILKKTSLYSSDLSQYIDLEAARKRKPAGPPPGTPPELSDSEDEEYDPAKDIEENIGTVNVDVAHPHEEDMTLDDDHGEKTKQKRIRFIDDDTRDPDEDEKDTRMKFRPKKSGISALQAKMLRLAGQDVPQDEKDKRKERRDSSDESESSEDDEEPDVPLPDSSSKKEDEILKQVSSEGPPGDDSLPQQPAKLIPPGPPPGAPPGMPPGVPPGPPPGAPPMMFRPPPLRGGPPGPPPRMLPPGPPPGRPQGLPPGPPPGLPPHAMPGQRLPPGPPGVPPPRLRMPPTGPPGVLPPGLPPPPGVGGHNPNVLSAPPSIMKPPTKSAEEEKKNTATIEAKPQIKNMMQDVTRFMPTALKVKRATKDTKGRVKVTGKEEEKRQVGVAQMAAPTVAVPPTKTKDDAYEQFMKEMEDLI</sequence>
<feature type="region of interest" description="Disordered" evidence="1">
    <location>
        <begin position="495"/>
        <end position="530"/>
    </location>
</feature>
<dbReference type="Proteomes" id="UP001186944">
    <property type="component" value="Unassembled WGS sequence"/>
</dbReference>
<proteinExistence type="predicted"/>
<feature type="compositionally biased region" description="Basic and acidic residues" evidence="1">
    <location>
        <begin position="198"/>
        <end position="225"/>
    </location>
</feature>